<evidence type="ECO:0000256" key="5">
    <source>
        <dbReference type="ARBA" id="ARBA00023027"/>
    </source>
</evidence>
<comment type="caution">
    <text evidence="13">Lacks conserved residue(s) required for the propagation of feature annotation.</text>
</comment>
<proteinExistence type="inferred from homology"/>
<keyword evidence="3 13" id="KW-0521">NADP</keyword>
<dbReference type="PIRSF" id="PIRSF000114">
    <property type="entry name" value="Glycerol-3-P_dh"/>
    <property type="match status" value="1"/>
</dbReference>
<keyword evidence="2 13" id="KW-0444">Lipid biosynthesis</keyword>
<evidence type="ECO:0000256" key="8">
    <source>
        <dbReference type="ARBA" id="ARBA00023264"/>
    </source>
</evidence>
<evidence type="ECO:0000256" key="9">
    <source>
        <dbReference type="ARBA" id="ARBA00052716"/>
    </source>
</evidence>
<dbReference type="SUPFAM" id="SSF51735">
    <property type="entry name" value="NAD(P)-binding Rossmann-fold domains"/>
    <property type="match status" value="1"/>
</dbReference>
<evidence type="ECO:0000256" key="3">
    <source>
        <dbReference type="ARBA" id="ARBA00022857"/>
    </source>
</evidence>
<comment type="caution">
    <text evidence="20">The sequence shown here is derived from an EMBL/GenBank/DDBJ whole genome shotgun (WGS) entry which is preliminary data.</text>
</comment>
<dbReference type="GO" id="GO:0051287">
    <property type="term" value="F:NAD binding"/>
    <property type="evidence" value="ECO:0007669"/>
    <property type="project" value="InterPro"/>
</dbReference>
<dbReference type="InterPro" id="IPR011128">
    <property type="entry name" value="G3P_DH_NAD-dep_N"/>
</dbReference>
<comment type="subcellular location">
    <subcellularLocation>
        <location evidence="13">Cytoplasm</location>
    </subcellularLocation>
</comment>
<feature type="binding site" evidence="13">
    <location>
        <position position="254"/>
    </location>
    <ligand>
        <name>sn-glycerol 3-phosphate</name>
        <dbReference type="ChEBI" id="CHEBI:57597"/>
    </ligand>
</feature>
<dbReference type="HAMAP" id="MF_00394">
    <property type="entry name" value="NAD_Glyc3P_dehydrog"/>
    <property type="match status" value="1"/>
</dbReference>
<feature type="domain" description="Glycerol-3-phosphate dehydrogenase NAD-dependent N-terminal" evidence="18">
    <location>
        <begin position="4"/>
        <end position="155"/>
    </location>
</feature>
<dbReference type="GO" id="GO:0006650">
    <property type="term" value="P:glycerophospholipid metabolic process"/>
    <property type="evidence" value="ECO:0007669"/>
    <property type="project" value="UniProtKB-UniRule"/>
</dbReference>
<keyword evidence="7 13" id="KW-0594">Phospholipid biosynthesis</keyword>
<keyword evidence="13" id="KW-0963">Cytoplasm</keyword>
<comment type="catalytic activity">
    <reaction evidence="9">
        <text>sn-glycerol 3-phosphate + NADP(+) = dihydroxyacetone phosphate + NADPH + H(+)</text>
        <dbReference type="Rhea" id="RHEA:11096"/>
        <dbReference type="ChEBI" id="CHEBI:15378"/>
        <dbReference type="ChEBI" id="CHEBI:57597"/>
        <dbReference type="ChEBI" id="CHEBI:57642"/>
        <dbReference type="ChEBI" id="CHEBI:57783"/>
        <dbReference type="ChEBI" id="CHEBI:58349"/>
        <dbReference type="EC" id="1.1.1.94"/>
    </reaction>
    <physiologicalReaction direction="right-to-left" evidence="9">
        <dbReference type="Rhea" id="RHEA:11098"/>
    </physiologicalReaction>
</comment>
<feature type="binding site" evidence="13">
    <location>
        <position position="106"/>
    </location>
    <ligand>
        <name>NADPH</name>
        <dbReference type="ChEBI" id="CHEBI:57783"/>
    </ligand>
</feature>
<keyword evidence="5 13" id="KW-0520">NAD</keyword>
<dbReference type="GO" id="GO:0141152">
    <property type="term" value="F:glycerol-3-phosphate dehydrogenase (NAD+) activity"/>
    <property type="evidence" value="ECO:0007669"/>
    <property type="project" value="RHEA"/>
</dbReference>
<feature type="binding site" evidence="13">
    <location>
        <position position="279"/>
    </location>
    <ligand>
        <name>NADPH</name>
        <dbReference type="ChEBI" id="CHEBI:57783"/>
    </ligand>
</feature>
<evidence type="ECO:0000259" key="19">
    <source>
        <dbReference type="Pfam" id="PF07479"/>
    </source>
</evidence>
<dbReference type="FunFam" id="1.10.1040.10:FF:000001">
    <property type="entry name" value="Glycerol-3-phosphate dehydrogenase [NAD(P)+]"/>
    <property type="match status" value="1"/>
</dbReference>
<dbReference type="InterPro" id="IPR008927">
    <property type="entry name" value="6-PGluconate_DH-like_C_sf"/>
</dbReference>
<dbReference type="GO" id="GO:0008654">
    <property type="term" value="P:phospholipid biosynthetic process"/>
    <property type="evidence" value="ECO:0007669"/>
    <property type="project" value="UniProtKB-KW"/>
</dbReference>
<dbReference type="InterPro" id="IPR013328">
    <property type="entry name" value="6PGD_dom2"/>
</dbReference>
<evidence type="ECO:0000313" key="21">
    <source>
        <dbReference type="Proteomes" id="UP000287352"/>
    </source>
</evidence>
<comment type="pathway">
    <text evidence="13">Membrane lipid metabolism; glycerophospholipid metabolism.</text>
</comment>
<dbReference type="AlphaFoldDB" id="A0A401ZVX0"/>
<comment type="similarity">
    <text evidence="1 13 17">Belongs to the NAD-dependent glycerol-3-phosphate dehydrogenase family.</text>
</comment>
<evidence type="ECO:0000256" key="12">
    <source>
        <dbReference type="ARBA" id="ARBA00080511"/>
    </source>
</evidence>
<dbReference type="GO" id="GO:0046168">
    <property type="term" value="P:glycerol-3-phosphate catabolic process"/>
    <property type="evidence" value="ECO:0007669"/>
    <property type="project" value="InterPro"/>
</dbReference>
<dbReference type="OrthoDB" id="9812273at2"/>
<evidence type="ECO:0000256" key="15">
    <source>
        <dbReference type="PIRSR" id="PIRSR000114-2"/>
    </source>
</evidence>
<dbReference type="UniPathway" id="UPA00940"/>
<accession>A0A401ZVX0</accession>
<evidence type="ECO:0000256" key="6">
    <source>
        <dbReference type="ARBA" id="ARBA00023098"/>
    </source>
</evidence>
<dbReference type="EMBL" id="BIFR01000001">
    <property type="protein sequence ID" value="GCE11049.1"/>
    <property type="molecule type" value="Genomic_DNA"/>
</dbReference>
<dbReference type="Proteomes" id="UP000287352">
    <property type="component" value="Unassembled WGS sequence"/>
</dbReference>
<dbReference type="Gene3D" id="1.10.1040.10">
    <property type="entry name" value="N-(1-d-carboxylethyl)-l-norvaline Dehydrogenase, domain 2"/>
    <property type="match status" value="1"/>
</dbReference>
<dbReference type="EC" id="1.1.1.94" evidence="10 13"/>
<comment type="function">
    <text evidence="13">Catalyzes the reduction of the glycolytic intermediate dihydroxyacetone phosphate (DHAP) to sn-glycerol 3-phosphate (G3P), the key precursor for phospholipid synthesis.</text>
</comment>
<dbReference type="InterPro" id="IPR036291">
    <property type="entry name" value="NAD(P)-bd_dom_sf"/>
</dbReference>
<dbReference type="Gene3D" id="3.40.50.720">
    <property type="entry name" value="NAD(P)-binding Rossmann-like Domain"/>
    <property type="match status" value="1"/>
</dbReference>
<keyword evidence="4 13" id="KW-0560">Oxidoreductase</keyword>
<protein>
    <recommendedName>
        <fullName evidence="11 13">Glycerol-3-phosphate dehydrogenase [NAD(P)+]</fullName>
        <ecNumber evidence="10 13">1.1.1.94</ecNumber>
    </recommendedName>
    <alternativeName>
        <fullName evidence="13">NAD(P)(+)-dependent glycerol-3-phosphate dehydrogenase</fullName>
    </alternativeName>
    <alternativeName>
        <fullName evidence="12 13">NAD(P)H-dependent dihydroxyacetone-phosphate reductase</fullName>
    </alternativeName>
</protein>
<feature type="binding site" evidence="13">
    <location>
        <position position="244"/>
    </location>
    <ligand>
        <name>sn-glycerol 3-phosphate</name>
        <dbReference type="ChEBI" id="CHEBI:57597"/>
    </ligand>
</feature>
<dbReference type="GO" id="GO:0005829">
    <property type="term" value="C:cytosol"/>
    <property type="evidence" value="ECO:0007669"/>
    <property type="project" value="TreeGrafter"/>
</dbReference>
<feature type="binding site" evidence="13">
    <location>
        <position position="33"/>
    </location>
    <ligand>
        <name>NADPH</name>
        <dbReference type="ChEBI" id="CHEBI:57783"/>
    </ligand>
</feature>
<keyword evidence="13" id="KW-0547">Nucleotide-binding</keyword>
<feature type="binding site" evidence="16">
    <location>
        <position position="255"/>
    </location>
    <ligand>
        <name>NAD(+)</name>
        <dbReference type="ChEBI" id="CHEBI:57540"/>
    </ligand>
</feature>
<dbReference type="SUPFAM" id="SSF48179">
    <property type="entry name" value="6-phosphogluconate dehydrogenase C-terminal domain-like"/>
    <property type="match status" value="1"/>
</dbReference>
<evidence type="ECO:0000256" key="17">
    <source>
        <dbReference type="RuleBase" id="RU000437"/>
    </source>
</evidence>
<dbReference type="GO" id="GO:0046167">
    <property type="term" value="P:glycerol-3-phosphate biosynthetic process"/>
    <property type="evidence" value="ECO:0007669"/>
    <property type="project" value="UniProtKB-UniRule"/>
</dbReference>
<evidence type="ECO:0000256" key="4">
    <source>
        <dbReference type="ARBA" id="ARBA00023002"/>
    </source>
</evidence>
<keyword evidence="6 13" id="KW-0443">Lipid metabolism</keyword>
<dbReference type="InterPro" id="IPR006168">
    <property type="entry name" value="G3P_DH_NAD-dep"/>
</dbReference>
<evidence type="ECO:0000256" key="13">
    <source>
        <dbReference type="HAMAP-Rule" id="MF_00394"/>
    </source>
</evidence>
<feature type="binding site" evidence="13">
    <location>
        <position position="140"/>
    </location>
    <ligand>
        <name>NADPH</name>
        <dbReference type="ChEBI" id="CHEBI:57783"/>
    </ligand>
</feature>
<dbReference type="GO" id="GO:0005975">
    <property type="term" value="P:carbohydrate metabolic process"/>
    <property type="evidence" value="ECO:0007669"/>
    <property type="project" value="InterPro"/>
</dbReference>
<sequence length="344" mass="36885">MNTMGVIGSGAWGTTLALLLAKKGYATTLWEHHADRALETQRRRENTEFLPGIHFPLTLQVTSSLEQAVAGKTMILMVTPSQKMRENLRSLLPFLAPETLVVNASKGIELDTLKRMTEVLEEEIPNARARIATLSGPNLSSEVAQEKPTGAVVAALVPEVAIQIRTLLTTHYFRVYTSTDVPGVELGGALKNIIAIGAGIIDGLEFGENAKAAFITRGLAEISRLGIAAGANPLTFLGMAGIGDLVATCASPLSRNQQLGRRLARGEKLTEILQSTHSIAEGVTTTRAALQLAARYQVEMPIAELLGQIFFDELDPLKAVPELMLRDPKGELEGIMSAWVGGKG</sequence>
<feature type="binding site" evidence="13">
    <location>
        <position position="12"/>
    </location>
    <ligand>
        <name>NADPH</name>
        <dbReference type="ChEBI" id="CHEBI:57783"/>
    </ligand>
</feature>
<dbReference type="FunFam" id="3.40.50.720:FF:000019">
    <property type="entry name" value="Glycerol-3-phosphate dehydrogenase [NAD(P)+]"/>
    <property type="match status" value="1"/>
</dbReference>
<feature type="binding site" evidence="13">
    <location>
        <position position="106"/>
    </location>
    <ligand>
        <name>sn-glycerol 3-phosphate</name>
        <dbReference type="ChEBI" id="CHEBI:57597"/>
    </ligand>
</feature>
<feature type="binding site" evidence="15">
    <location>
        <position position="106"/>
    </location>
    <ligand>
        <name>substrate</name>
    </ligand>
</feature>
<feature type="binding site" evidence="15">
    <location>
        <begin position="255"/>
        <end position="256"/>
    </location>
    <ligand>
        <name>substrate</name>
    </ligand>
</feature>
<dbReference type="Pfam" id="PF07479">
    <property type="entry name" value="NAD_Gly3P_dh_C"/>
    <property type="match status" value="1"/>
</dbReference>
<evidence type="ECO:0000256" key="14">
    <source>
        <dbReference type="PIRSR" id="PIRSR000114-1"/>
    </source>
</evidence>
<feature type="binding site" evidence="13">
    <location>
        <position position="255"/>
    </location>
    <ligand>
        <name>sn-glycerol 3-phosphate</name>
        <dbReference type="ChEBI" id="CHEBI:57597"/>
    </ligand>
</feature>
<dbReference type="Pfam" id="PF01210">
    <property type="entry name" value="NAD_Gly3P_dh_N"/>
    <property type="match status" value="1"/>
</dbReference>
<dbReference type="GO" id="GO:0141153">
    <property type="term" value="F:glycerol-3-phosphate dehydrogenase (NADP+) activity"/>
    <property type="evidence" value="ECO:0007669"/>
    <property type="project" value="RHEA"/>
</dbReference>
<feature type="binding site" evidence="13">
    <location>
        <position position="32"/>
    </location>
    <ligand>
        <name>NADPH</name>
        <dbReference type="ChEBI" id="CHEBI:57783"/>
    </ligand>
</feature>
<dbReference type="PRINTS" id="PR00077">
    <property type="entry name" value="GPDHDRGNASE"/>
</dbReference>
<dbReference type="NCBIfam" id="NF000940">
    <property type="entry name" value="PRK00094.1-2"/>
    <property type="match status" value="1"/>
</dbReference>
<evidence type="ECO:0000256" key="10">
    <source>
        <dbReference type="ARBA" id="ARBA00066687"/>
    </source>
</evidence>
<keyword evidence="21" id="KW-1185">Reference proteome</keyword>
<feature type="binding site" evidence="13">
    <location>
        <position position="256"/>
    </location>
    <ligand>
        <name>sn-glycerol 3-phosphate</name>
        <dbReference type="ChEBI" id="CHEBI:57597"/>
    </ligand>
</feature>
<feature type="binding site" evidence="13">
    <location>
        <position position="255"/>
    </location>
    <ligand>
        <name>NADPH</name>
        <dbReference type="ChEBI" id="CHEBI:57783"/>
    </ligand>
</feature>
<comment type="catalytic activity">
    <reaction evidence="13">
        <text>sn-glycerol 3-phosphate + NAD(+) = dihydroxyacetone phosphate + NADH + H(+)</text>
        <dbReference type="Rhea" id="RHEA:11092"/>
        <dbReference type="ChEBI" id="CHEBI:15378"/>
        <dbReference type="ChEBI" id="CHEBI:57540"/>
        <dbReference type="ChEBI" id="CHEBI:57597"/>
        <dbReference type="ChEBI" id="CHEBI:57642"/>
        <dbReference type="ChEBI" id="CHEBI:57945"/>
        <dbReference type="EC" id="1.1.1.94"/>
    </reaction>
</comment>
<name>A0A401ZVX0_9CHLR</name>
<feature type="binding site" evidence="13">
    <location>
        <position position="136"/>
    </location>
    <ligand>
        <name>sn-glycerol 3-phosphate</name>
        <dbReference type="ChEBI" id="CHEBI:57597"/>
    </ligand>
</feature>
<feature type="active site" description="Proton acceptor" evidence="13 14">
    <location>
        <position position="191"/>
    </location>
</feature>
<dbReference type="PROSITE" id="PS00957">
    <property type="entry name" value="NAD_G3PDH"/>
    <property type="match status" value="1"/>
</dbReference>
<dbReference type="PANTHER" id="PTHR11728">
    <property type="entry name" value="GLYCEROL-3-PHOSPHATE DEHYDROGENASE"/>
    <property type="match status" value="1"/>
</dbReference>
<feature type="domain" description="Glycerol-3-phosphate dehydrogenase NAD-dependent C-terminal" evidence="19">
    <location>
        <begin position="180"/>
        <end position="320"/>
    </location>
</feature>
<evidence type="ECO:0000259" key="18">
    <source>
        <dbReference type="Pfam" id="PF01210"/>
    </source>
</evidence>
<organism evidence="20 21">
    <name type="scientific">Tengunoibacter tsumagoiensis</name>
    <dbReference type="NCBI Taxonomy" id="2014871"/>
    <lineage>
        <taxon>Bacteria</taxon>
        <taxon>Bacillati</taxon>
        <taxon>Chloroflexota</taxon>
        <taxon>Ktedonobacteria</taxon>
        <taxon>Ktedonobacterales</taxon>
        <taxon>Dictyobacteraceae</taxon>
        <taxon>Tengunoibacter</taxon>
    </lineage>
</organism>
<dbReference type="PANTHER" id="PTHR11728:SF1">
    <property type="entry name" value="GLYCEROL-3-PHOSPHATE DEHYDROGENASE [NAD(+)] 2, CHLOROPLASTIC"/>
    <property type="match status" value="1"/>
</dbReference>
<feature type="binding site" evidence="13">
    <location>
        <position position="191"/>
    </location>
    <ligand>
        <name>sn-glycerol 3-phosphate</name>
        <dbReference type="ChEBI" id="CHEBI:57597"/>
    </ligand>
</feature>
<evidence type="ECO:0000256" key="2">
    <source>
        <dbReference type="ARBA" id="ARBA00022516"/>
    </source>
</evidence>
<evidence type="ECO:0000256" key="16">
    <source>
        <dbReference type="PIRSR" id="PIRSR000114-3"/>
    </source>
</evidence>
<evidence type="ECO:0000313" key="20">
    <source>
        <dbReference type="EMBL" id="GCE11049.1"/>
    </source>
</evidence>
<evidence type="ECO:0000256" key="11">
    <source>
        <dbReference type="ARBA" id="ARBA00069372"/>
    </source>
</evidence>
<dbReference type="InterPro" id="IPR006109">
    <property type="entry name" value="G3P_DH_NAD-dep_C"/>
</dbReference>
<reference evidence="21" key="1">
    <citation type="submission" date="2018-12" db="EMBL/GenBank/DDBJ databases">
        <title>Tengunoibacter tsumagoiensis gen. nov., sp. nov., Dictyobacter kobayashii sp. nov., D. alpinus sp. nov., and D. joshuensis sp. nov. and description of Dictyobacteraceae fam. nov. within the order Ktedonobacterales isolated from Tengu-no-mugimeshi.</title>
        <authorList>
            <person name="Wang C.M."/>
            <person name="Zheng Y."/>
            <person name="Sakai Y."/>
            <person name="Toyoda A."/>
            <person name="Minakuchi Y."/>
            <person name="Abe K."/>
            <person name="Yokota A."/>
            <person name="Yabe S."/>
        </authorList>
    </citation>
    <scope>NUCLEOTIDE SEQUENCE [LARGE SCALE GENOMIC DNA]</scope>
    <source>
        <strain evidence="21">Uno3</strain>
    </source>
</reference>
<gene>
    <name evidence="13 20" type="primary">gpsA</name>
    <name evidence="20" type="ORF">KTT_09080</name>
</gene>
<dbReference type="NCBIfam" id="NF000942">
    <property type="entry name" value="PRK00094.1-4"/>
    <property type="match status" value="1"/>
</dbReference>
<evidence type="ECO:0000256" key="7">
    <source>
        <dbReference type="ARBA" id="ARBA00023209"/>
    </source>
</evidence>
<feature type="binding site" evidence="13">
    <location>
        <position position="281"/>
    </location>
    <ligand>
        <name>NADPH</name>
        <dbReference type="ChEBI" id="CHEBI:57783"/>
    </ligand>
</feature>
<evidence type="ECO:0000256" key="1">
    <source>
        <dbReference type="ARBA" id="ARBA00011009"/>
    </source>
</evidence>
<feature type="binding site" evidence="16">
    <location>
        <begin position="8"/>
        <end position="13"/>
    </location>
    <ligand>
        <name>NAD(+)</name>
        <dbReference type="ChEBI" id="CHEBI:57540"/>
    </ligand>
</feature>
<keyword evidence="8 13" id="KW-1208">Phospholipid metabolism</keyword>